<dbReference type="Gene3D" id="3.30.710.10">
    <property type="entry name" value="Potassium Channel Kv1.1, Chain A"/>
    <property type="match status" value="1"/>
</dbReference>
<evidence type="ECO:0008006" key="3">
    <source>
        <dbReference type="Google" id="ProtNLM"/>
    </source>
</evidence>
<accession>A0ABR1SEB7</accession>
<reference evidence="1 2" key="1">
    <citation type="submission" date="2023-01" db="EMBL/GenBank/DDBJ databases">
        <title>Analysis of 21 Apiospora genomes using comparative genomics revels a genus with tremendous synthesis potential of carbohydrate active enzymes and secondary metabolites.</title>
        <authorList>
            <person name="Sorensen T."/>
        </authorList>
    </citation>
    <scope>NUCLEOTIDE SEQUENCE [LARGE SCALE GENOMIC DNA]</scope>
    <source>
        <strain evidence="1 2">CBS 33761</strain>
    </source>
</reference>
<dbReference type="EMBL" id="JAQQWK010000010">
    <property type="protein sequence ID" value="KAK8029760.1"/>
    <property type="molecule type" value="Genomic_DNA"/>
</dbReference>
<organism evidence="1 2">
    <name type="scientific">Apiospora rasikravindrae</name>
    <dbReference type="NCBI Taxonomy" id="990691"/>
    <lineage>
        <taxon>Eukaryota</taxon>
        <taxon>Fungi</taxon>
        <taxon>Dikarya</taxon>
        <taxon>Ascomycota</taxon>
        <taxon>Pezizomycotina</taxon>
        <taxon>Sordariomycetes</taxon>
        <taxon>Xylariomycetidae</taxon>
        <taxon>Amphisphaeriales</taxon>
        <taxon>Apiosporaceae</taxon>
        <taxon>Apiospora</taxon>
    </lineage>
</organism>
<proteinExistence type="predicted"/>
<protein>
    <recommendedName>
        <fullName evidence="3">BTB domain-containing protein</fullName>
    </recommendedName>
</protein>
<evidence type="ECO:0000313" key="1">
    <source>
        <dbReference type="EMBL" id="KAK8029760.1"/>
    </source>
</evidence>
<dbReference type="Proteomes" id="UP001444661">
    <property type="component" value="Unassembled WGS sequence"/>
</dbReference>
<name>A0ABR1SEB7_9PEZI</name>
<dbReference type="InterPro" id="IPR011333">
    <property type="entry name" value="SKP1/BTB/POZ_sf"/>
</dbReference>
<keyword evidence="2" id="KW-1185">Reference proteome</keyword>
<gene>
    <name evidence="1" type="ORF">PG993_011051</name>
</gene>
<comment type="caution">
    <text evidence="1">The sequence shown here is derived from an EMBL/GenBank/DDBJ whole genome shotgun (WGS) entry which is preliminary data.</text>
</comment>
<sequence length="183" mass="20294">MGYTPSPCPFLPKDPDTTAVDGDGDPLLKVGTTKCVEKRRGSTSDECDHSHVVALTFRVCSRSMARASPVWKKMLFGYFAESVLPKDGSDWMVTLPDDSPKVMLMVLGMVHARFDLMPRFELGSSLDQVFDITLVTDKYDMTHILKPWAPVWLETVIYSNSGSDEAFEGTGVEDWIVLGIALI</sequence>
<evidence type="ECO:0000313" key="2">
    <source>
        <dbReference type="Proteomes" id="UP001444661"/>
    </source>
</evidence>